<protein>
    <submittedName>
        <fullName evidence="1">Uncharacterized protein</fullName>
    </submittedName>
</protein>
<reference evidence="1" key="1">
    <citation type="journal article" date="2020" name="Stud. Mycol.">
        <title>101 Dothideomycetes genomes: a test case for predicting lifestyles and emergence of pathogens.</title>
        <authorList>
            <person name="Haridas S."/>
            <person name="Albert R."/>
            <person name="Binder M."/>
            <person name="Bloem J."/>
            <person name="Labutti K."/>
            <person name="Salamov A."/>
            <person name="Andreopoulos B."/>
            <person name="Baker S."/>
            <person name="Barry K."/>
            <person name="Bills G."/>
            <person name="Bluhm B."/>
            <person name="Cannon C."/>
            <person name="Castanera R."/>
            <person name="Culley D."/>
            <person name="Daum C."/>
            <person name="Ezra D."/>
            <person name="Gonzalez J."/>
            <person name="Henrissat B."/>
            <person name="Kuo A."/>
            <person name="Liang C."/>
            <person name="Lipzen A."/>
            <person name="Lutzoni F."/>
            <person name="Magnuson J."/>
            <person name="Mondo S."/>
            <person name="Nolan M."/>
            <person name="Ohm R."/>
            <person name="Pangilinan J."/>
            <person name="Park H.-J."/>
            <person name="Ramirez L."/>
            <person name="Alfaro M."/>
            <person name="Sun H."/>
            <person name="Tritt A."/>
            <person name="Yoshinaga Y."/>
            <person name="Zwiers L.-H."/>
            <person name="Turgeon B."/>
            <person name="Goodwin S."/>
            <person name="Spatafora J."/>
            <person name="Crous P."/>
            <person name="Grigoriev I."/>
        </authorList>
    </citation>
    <scope>NUCLEOTIDE SEQUENCE</scope>
    <source>
        <strain evidence="1">CBS 627.86</strain>
    </source>
</reference>
<gene>
    <name evidence="1" type="ORF">BDV96DRAFT_592711</name>
</gene>
<evidence type="ECO:0000313" key="1">
    <source>
        <dbReference type="EMBL" id="KAF2105316.1"/>
    </source>
</evidence>
<dbReference type="EMBL" id="ML977384">
    <property type="protein sequence ID" value="KAF2105316.1"/>
    <property type="molecule type" value="Genomic_DNA"/>
</dbReference>
<organism evidence="1 2">
    <name type="scientific">Lophiotrema nucula</name>
    <dbReference type="NCBI Taxonomy" id="690887"/>
    <lineage>
        <taxon>Eukaryota</taxon>
        <taxon>Fungi</taxon>
        <taxon>Dikarya</taxon>
        <taxon>Ascomycota</taxon>
        <taxon>Pezizomycotina</taxon>
        <taxon>Dothideomycetes</taxon>
        <taxon>Pleosporomycetidae</taxon>
        <taxon>Pleosporales</taxon>
        <taxon>Lophiotremataceae</taxon>
        <taxon>Lophiotrema</taxon>
    </lineage>
</organism>
<accession>A0A6A5YDY5</accession>
<name>A0A6A5YDY5_9PLEO</name>
<sequence>MMDDLYINAVTVRCWSGPSTAQTEQGFSFLQHILSGAEAGLDLDDIPESINSRSDLLGLDDIFRNPYWR</sequence>
<keyword evidence="2" id="KW-1185">Reference proteome</keyword>
<proteinExistence type="predicted"/>
<dbReference type="AlphaFoldDB" id="A0A6A5YDY5"/>
<evidence type="ECO:0000313" key="2">
    <source>
        <dbReference type="Proteomes" id="UP000799770"/>
    </source>
</evidence>
<dbReference type="Proteomes" id="UP000799770">
    <property type="component" value="Unassembled WGS sequence"/>
</dbReference>